<name>A0A498KXD6_9EURY</name>
<dbReference type="EMBL" id="RDFA01000002">
    <property type="protein sequence ID" value="RXK50282.1"/>
    <property type="molecule type" value="Genomic_DNA"/>
</dbReference>
<dbReference type="AlphaFoldDB" id="A0A498KXD6"/>
<gene>
    <name evidence="1" type="ORF">EAF64_06890</name>
</gene>
<dbReference type="RefSeq" id="WP_129068243.1">
    <property type="nucleotide sequence ID" value="NZ_RDFA01000002.1"/>
</dbReference>
<dbReference type="OrthoDB" id="204416at2157"/>
<proteinExistence type="predicted"/>
<evidence type="ECO:0000313" key="1">
    <source>
        <dbReference type="EMBL" id="RXK50282.1"/>
    </source>
</evidence>
<reference evidence="1 2" key="1">
    <citation type="submission" date="2019-01" db="EMBL/GenBank/DDBJ databases">
        <title>Halorientalis sp. F13-25 a new haloarchaeum isolated from hypersaline water.</title>
        <authorList>
            <person name="Ana D.-V."/>
            <person name="Cristina S.-P."/>
            <person name="Antonio V."/>
        </authorList>
    </citation>
    <scope>NUCLEOTIDE SEQUENCE [LARGE SCALE GENOMIC DNA]</scope>
    <source>
        <strain evidence="1 2">F13-25</strain>
    </source>
</reference>
<protein>
    <recommendedName>
        <fullName evidence="3">TraB family protein</fullName>
    </recommendedName>
</protein>
<comment type="caution">
    <text evidence="1">The sequence shown here is derived from an EMBL/GenBank/DDBJ whole genome shotgun (WGS) entry which is preliminary data.</text>
</comment>
<evidence type="ECO:0000313" key="2">
    <source>
        <dbReference type="Proteomes" id="UP000289691"/>
    </source>
</evidence>
<keyword evidence="2" id="KW-1185">Reference proteome</keyword>
<evidence type="ECO:0008006" key="3">
    <source>
        <dbReference type="Google" id="ProtNLM"/>
    </source>
</evidence>
<dbReference type="Proteomes" id="UP000289691">
    <property type="component" value="Unassembled WGS sequence"/>
</dbReference>
<sequence>MSAELPVDTGDDPRLHTDHVRYLPGDDAHAVTLVGVVHDHPASRYRVGELVDALDPAVLAVEVAPLALPLFEGYAADGRDLPAMGGEVSAAIAAAEDAHVVGIDGVDGTFLWTLARRVLAERPEPATLSRVVGSVLGVVRSAAACRLGAAVATTTGLRLEVDDPVTHGTTLADPPETQAADERSQLTRSLTLLRCADPPEPIRVRDDVRDRCMAARLADLRAEGDVVAVVGRGHLDPLAERLTE</sequence>
<organism evidence="1 2">
    <name type="scientific">Halorientalis pallida</name>
    <dbReference type="NCBI Taxonomy" id="2479928"/>
    <lineage>
        <taxon>Archaea</taxon>
        <taxon>Methanobacteriati</taxon>
        <taxon>Methanobacteriota</taxon>
        <taxon>Stenosarchaea group</taxon>
        <taxon>Halobacteria</taxon>
        <taxon>Halobacteriales</taxon>
        <taxon>Haloarculaceae</taxon>
        <taxon>Halorientalis</taxon>
    </lineage>
</organism>
<accession>A0A498KXD6</accession>